<keyword evidence="2" id="KW-1185">Reference proteome</keyword>
<evidence type="ECO:0000313" key="2">
    <source>
        <dbReference type="Proteomes" id="UP001642360"/>
    </source>
</evidence>
<dbReference type="Pfam" id="PF07891">
    <property type="entry name" value="DUF1666"/>
    <property type="match status" value="1"/>
</dbReference>
<gene>
    <name evidence="1" type="ORF">ILEXP_LOCUS3329</name>
</gene>
<evidence type="ECO:0008006" key="3">
    <source>
        <dbReference type="Google" id="ProtNLM"/>
    </source>
</evidence>
<dbReference type="InterPro" id="IPR012870">
    <property type="entry name" value="DUF1666"/>
</dbReference>
<accession>A0ABC8QUC8</accession>
<name>A0ABC8QUC8_9AQUA</name>
<dbReference type="AlphaFoldDB" id="A0ABC8QUC8"/>
<organism evidence="1 2">
    <name type="scientific">Ilex paraguariensis</name>
    <name type="common">yerba mate</name>
    <dbReference type="NCBI Taxonomy" id="185542"/>
    <lineage>
        <taxon>Eukaryota</taxon>
        <taxon>Viridiplantae</taxon>
        <taxon>Streptophyta</taxon>
        <taxon>Embryophyta</taxon>
        <taxon>Tracheophyta</taxon>
        <taxon>Spermatophyta</taxon>
        <taxon>Magnoliopsida</taxon>
        <taxon>eudicotyledons</taxon>
        <taxon>Gunneridae</taxon>
        <taxon>Pentapetalae</taxon>
        <taxon>asterids</taxon>
        <taxon>campanulids</taxon>
        <taxon>Aquifoliales</taxon>
        <taxon>Aquifoliaceae</taxon>
        <taxon>Ilex</taxon>
    </lineage>
</organism>
<evidence type="ECO:0000313" key="1">
    <source>
        <dbReference type="EMBL" id="CAK9136354.1"/>
    </source>
</evidence>
<dbReference type="EMBL" id="CAUOFW020000748">
    <property type="protein sequence ID" value="CAK9136354.1"/>
    <property type="molecule type" value="Genomic_DNA"/>
</dbReference>
<proteinExistence type="predicted"/>
<dbReference type="PANTHER" id="PTHR46741:SF4">
    <property type="entry name" value="FINGER FYVE DOMAIN PROTEIN, PUTATIVE (DUF1666)-RELATED"/>
    <property type="match status" value="1"/>
</dbReference>
<sequence>MDTQKFFMLKSYFNFMDISFLREFADTKMFRFCNSVWDMFCTFMLNLFGLIVKYISRFQANGEAQKNDSSFSFIPSDEDDQVVSKKAEESETVAFGGKENFKFSFGFPLEKIKDSNKSSGQTESSGFIESKYQSISNKNVTGFMEEPETHRFTVQEFFLGSNESLSSIVSPDKDTQELNLGKKTQNFHDWSIDSSSCNEQFDDTKVSISEIEVVDHGKAEDFAQSLCSEEVLEELGEVTMAEHGLAKAKEREGSEDNFSDEQDFSYEVELRPEIKLLPSDSNTVADVLSDWFVINTHKVDLVNNNGLVCGSETDTPMPIDRREGMFTEKIAGLEEIGEEENSFSHDETAFRREKHDVYVDDYIELEPHFNSTKLGEASLSLKHLGKVEKGHELLECMDMKGREQMDSLQKSEEHALLKKSWDWDSDDEDEPDILLEHRELVEQMKMEMKNSRAKGLPTILEESETAKMVEDLKPLKIDDKFEYKDRMEEIQKFYKSYAEKMRKLDILNYQTMHAISFLHLKDPIKLTLVQQSPVLAIKSLHWPNVWPCKPQRIYADPTLKSINELHRDLEMVYVGQACLSWEILHWQYGKAKNLLNYDSEGHHSYNQVADEFQQFQVLVQRFMEDESFQGPRVQIYVKNRSILRSFLQVPIIKDDCSKEKKGKRDEEENAISIAMLVNIIEETMRIFWDFFHADKDEPNVILKGPQGTLVDLQDPTDAELLMDARTILHEKEKRLKEILRSGNCIVKKFQKHQGGRLGDARFISQVELRLISRVLSLSRLTRDQLVWCQKKLDNINFVNRKIHVEPLFLLFPC</sequence>
<protein>
    <recommendedName>
        <fullName evidence="3">Ribosomal protein L34Ae</fullName>
    </recommendedName>
</protein>
<dbReference type="Proteomes" id="UP001642360">
    <property type="component" value="Unassembled WGS sequence"/>
</dbReference>
<reference evidence="1 2" key="1">
    <citation type="submission" date="2024-02" db="EMBL/GenBank/DDBJ databases">
        <authorList>
            <person name="Vignale AGUSTIN F."/>
            <person name="Sosa J E."/>
            <person name="Modenutti C."/>
        </authorList>
    </citation>
    <scope>NUCLEOTIDE SEQUENCE [LARGE SCALE GENOMIC DNA]</scope>
</reference>
<dbReference type="PANTHER" id="PTHR46741">
    <property type="entry name" value="OS09G0413600 PROTEIN"/>
    <property type="match status" value="1"/>
</dbReference>
<comment type="caution">
    <text evidence="1">The sequence shown here is derived from an EMBL/GenBank/DDBJ whole genome shotgun (WGS) entry which is preliminary data.</text>
</comment>